<evidence type="ECO:0000313" key="2">
    <source>
        <dbReference type="Proteomes" id="UP000076858"/>
    </source>
</evidence>
<dbReference type="AlphaFoldDB" id="A0A162RC43"/>
<organism evidence="1 2">
    <name type="scientific">Daphnia magna</name>
    <dbReference type="NCBI Taxonomy" id="35525"/>
    <lineage>
        <taxon>Eukaryota</taxon>
        <taxon>Metazoa</taxon>
        <taxon>Ecdysozoa</taxon>
        <taxon>Arthropoda</taxon>
        <taxon>Crustacea</taxon>
        <taxon>Branchiopoda</taxon>
        <taxon>Diplostraca</taxon>
        <taxon>Cladocera</taxon>
        <taxon>Anomopoda</taxon>
        <taxon>Daphniidae</taxon>
        <taxon>Daphnia</taxon>
    </lineage>
</organism>
<evidence type="ECO:0000313" key="1">
    <source>
        <dbReference type="EMBL" id="KZS20394.1"/>
    </source>
</evidence>
<keyword evidence="2" id="KW-1185">Reference proteome</keyword>
<accession>A0A162RC43</accession>
<dbReference type="Proteomes" id="UP000076858">
    <property type="component" value="Unassembled WGS sequence"/>
</dbReference>
<dbReference type="EMBL" id="LRGB01000197">
    <property type="protein sequence ID" value="KZS20394.1"/>
    <property type="molecule type" value="Genomic_DNA"/>
</dbReference>
<name>A0A162RC43_9CRUS</name>
<protein>
    <submittedName>
        <fullName evidence="1">Uncharacterized protein</fullName>
    </submittedName>
</protein>
<sequence>MSKPEEINAYFTTFIKEMDSLQMKGGIDVEVTSGEMQRLPIKIAALTADNPAKAVATGAAGHTAKNACSEWTTKRIYLFQKHGKNQGRVVYLL</sequence>
<reference evidence="1 2" key="1">
    <citation type="submission" date="2016-03" db="EMBL/GenBank/DDBJ databases">
        <title>EvidentialGene: Evidence-directed Construction of Genes on Genomes.</title>
        <authorList>
            <person name="Gilbert D.G."/>
            <person name="Choi J.-H."/>
            <person name="Mockaitis K."/>
            <person name="Colbourne J."/>
            <person name="Pfrender M."/>
        </authorList>
    </citation>
    <scope>NUCLEOTIDE SEQUENCE [LARGE SCALE GENOMIC DNA]</scope>
    <source>
        <strain evidence="1 2">Xinb3</strain>
        <tissue evidence="1">Complete organism</tissue>
    </source>
</reference>
<proteinExistence type="predicted"/>
<gene>
    <name evidence="1" type="ORF">APZ42_012925</name>
</gene>
<comment type="caution">
    <text evidence="1">The sequence shown here is derived from an EMBL/GenBank/DDBJ whole genome shotgun (WGS) entry which is preliminary data.</text>
</comment>